<accession>A0A7X1G4T0</accession>
<name>A0A7X1G4T0_9PSED</name>
<evidence type="ECO:0000313" key="2">
    <source>
        <dbReference type="Proteomes" id="UP000546173"/>
    </source>
</evidence>
<dbReference type="Proteomes" id="UP000546173">
    <property type="component" value="Unassembled WGS sequence"/>
</dbReference>
<protein>
    <submittedName>
        <fullName evidence="1">Uncharacterized protein</fullName>
    </submittedName>
</protein>
<sequence>MLELLSLSGEVAKAAPLASSVSKHFCSRPTLRQVASNILASELSARYPDLALDVDRLQLLEPLATQARPDAPAVHEAQRYRRLALIDVLIDRYIHTEQLRLIQGYHLLAHEPLGSPPSALPVALVQVQGIVNEWGPQIITAYSQALCDYWDQVQADGSDRWHWLALALQSRLKASIERDKAAGRLDSEQLAAASLLAAMPTASLRARHESDPIQASLIRVHATGAGLQREAELTHALVIRRRLGLQGREVVLLYTPVNGLEGFANLQALADAFAGHMGREFTGSALELALYTPDGDIFEAQAQAILEQQLNALQTLGVYCQQQRLGTRALTEGCESITSLFDLDTAQERARLQALHSALPQWLRAASLTQRRAFSLYLAALAMVRDEQKGASFLDAIPTLESFARTTLVEQIEADHPGQPLADLDDVQVHILTVPNAQLSLVNAGDMALEDQQISLAELALFNLSGRPRGHLLIKPRAGALLPDWVDTTAIEALVTRADVGGRYLKLLNRQLLEDPVQALRRQELFTRQLAYQLPLLALENTIRGEHGFTERGWLYVEQVMNGLGDLDVDGHRIGLRSLGFLPAPGMNVDVVCNMYVFGALDGSGVQVLYRPLFKPCLSQYTSAAALMAAISEPGDLQRSVLDWLGEGARARYASGGFREPHLLRFAQGSDFAPISTPAPAALQLTDIAPPLLEHLYRSNVQALINVADRRSVSSEESRWIGFQALGWTLFNALLPVLPGPLATAGWLVQAMAATNVTLIAQAAGDPAAVDDQMFDLLFNIALVLLAHDAGQTPTGRGFGQPAAGRQNTAPVRSTWAAPRDAIAHSEGTLSFSWTSAQHRLGTDQIKALAAYRTTPGPSMTPPLAHGRYQGLQLDGERWLLALDGHFYEVAADEDQLRIVDGKRPQRPGPWLARDEVGRWRLDLRLRLRGGGPKRRIAALRASNQALMVSYNAEVVAFNQQRAGLHQRVDRVLGKLGRAMQAGDSERLTGLREALSEATESYLGALRTVLRASKKLSELDPYADRSKEQAGALFQLCELAQEEIVNLRYKSIAYRDQADRLPATLDASDLDTVQSAAFFDFVADSTEVMDKQIQLSKELADWKRQLQRMPLEGEAALKKLKVDWIQELSIQRWIGLLVDGLALTCIRKIPALQEAERIMESVAGPVRLAAQTHAALEESASYNLNDRVEVLNSLDLQYEAAQQALTLHGELLGEQLHRPAFDRLAALIAELRDDAQASLVPLVREQLRMTRKQRQQVRHKNLYMTHRRGLVVGQRRPKLKPSDSDIIDVIDPIEKKVVASFGKDLAEGNWRQLDVAPAPRPRAVATSVNAAVRRGNRLLQGADSALKQAWKQAEKDYLPGEVEDQLTLYARQLDDSADAVEQQLTRHNAVDQATSQHASAHGRAQLFRDKAGQLVKDGRLIRIHMIKRQAPTAARVDYLYREQAVRIGRVGGRSKLKRSSGFLEEYLIADTTGTPLWYAHFHYRELRSPRDQYTTAHLKTVDQRFDGVERQKADEAAGREVIGILRREIKAPCDEVYLSL</sequence>
<keyword evidence="2" id="KW-1185">Reference proteome</keyword>
<evidence type="ECO:0000313" key="1">
    <source>
        <dbReference type="EMBL" id="MBC2678417.1"/>
    </source>
</evidence>
<dbReference type="RefSeq" id="WP_185794040.1">
    <property type="nucleotide sequence ID" value="NZ_JACMYH010000001.1"/>
</dbReference>
<gene>
    <name evidence="1" type="ORF">H7993_08455</name>
</gene>
<dbReference type="EMBL" id="JACMYH010000001">
    <property type="protein sequence ID" value="MBC2678417.1"/>
    <property type="molecule type" value="Genomic_DNA"/>
</dbReference>
<reference evidence="1 2" key="1">
    <citation type="submission" date="2020-08" db="EMBL/GenBank/DDBJ databases">
        <title>Pseudomonas sp. nov.</title>
        <authorList>
            <person name="Gieschler S."/>
            <person name="Fiedler G."/>
            <person name="Brinks E."/>
            <person name="Boehnlein C."/>
            <person name="Franz C.M.A.P."/>
            <person name="Kabisch J."/>
        </authorList>
    </citation>
    <scope>NUCLEOTIDE SEQUENCE [LARGE SCALE GENOMIC DNA]</scope>
    <source>
        <strain evidence="1 2">MBT-2</strain>
    </source>
</reference>
<comment type="caution">
    <text evidence="1">The sequence shown here is derived from an EMBL/GenBank/DDBJ whole genome shotgun (WGS) entry which is preliminary data.</text>
</comment>
<proteinExistence type="predicted"/>
<organism evidence="1 2">
    <name type="scientific">Pseudomonas baltica</name>
    <dbReference type="NCBI Taxonomy" id="2762576"/>
    <lineage>
        <taxon>Bacteria</taxon>
        <taxon>Pseudomonadati</taxon>
        <taxon>Pseudomonadota</taxon>
        <taxon>Gammaproteobacteria</taxon>
        <taxon>Pseudomonadales</taxon>
        <taxon>Pseudomonadaceae</taxon>
        <taxon>Pseudomonas</taxon>
    </lineage>
</organism>